<dbReference type="EMBL" id="JACIDW010000012">
    <property type="protein sequence ID" value="MBB3965836.1"/>
    <property type="molecule type" value="Genomic_DNA"/>
</dbReference>
<keyword evidence="2" id="KW-1185">Reference proteome</keyword>
<comment type="caution">
    <text evidence="1">The sequence shown here is derived from an EMBL/GenBank/DDBJ whole genome shotgun (WGS) entry which is preliminary data.</text>
</comment>
<protein>
    <submittedName>
        <fullName evidence="1">Uncharacterized protein</fullName>
    </submittedName>
</protein>
<dbReference type="Proteomes" id="UP000582090">
    <property type="component" value="Unassembled WGS sequence"/>
</dbReference>
<accession>A0A7W6CSV1</accession>
<evidence type="ECO:0000313" key="2">
    <source>
        <dbReference type="Proteomes" id="UP000582090"/>
    </source>
</evidence>
<organism evidence="1 2">
    <name type="scientific">Rhizobium metallidurans</name>
    <dbReference type="NCBI Taxonomy" id="1265931"/>
    <lineage>
        <taxon>Bacteria</taxon>
        <taxon>Pseudomonadati</taxon>
        <taxon>Pseudomonadota</taxon>
        <taxon>Alphaproteobacteria</taxon>
        <taxon>Hyphomicrobiales</taxon>
        <taxon>Rhizobiaceae</taxon>
        <taxon>Rhizobium/Agrobacterium group</taxon>
        <taxon>Rhizobium</taxon>
    </lineage>
</organism>
<sequence length="41" mass="4470">MRDELATSGNPTSAEILGNAQSLIRTMRSVSRERLISGTLH</sequence>
<gene>
    <name evidence="1" type="ORF">GGQ67_003515</name>
</gene>
<name>A0A7W6CSV1_9HYPH</name>
<reference evidence="1 2" key="1">
    <citation type="submission" date="2020-08" db="EMBL/GenBank/DDBJ databases">
        <title>Genomic Encyclopedia of Type Strains, Phase IV (KMG-IV): sequencing the most valuable type-strain genomes for metagenomic binning, comparative biology and taxonomic classification.</title>
        <authorList>
            <person name="Goeker M."/>
        </authorList>
    </citation>
    <scope>NUCLEOTIDE SEQUENCE [LARGE SCALE GENOMIC DNA]</scope>
    <source>
        <strain evidence="1 2">DSM 26575</strain>
    </source>
</reference>
<evidence type="ECO:0000313" key="1">
    <source>
        <dbReference type="EMBL" id="MBB3965836.1"/>
    </source>
</evidence>
<proteinExistence type="predicted"/>
<dbReference type="AlphaFoldDB" id="A0A7W6CSV1"/>
<dbReference type="RefSeq" id="WP_281393607.1">
    <property type="nucleotide sequence ID" value="NZ_JACIDW010000012.1"/>
</dbReference>